<dbReference type="Pfam" id="PF26639">
    <property type="entry name" value="Het-6_barrel"/>
    <property type="match status" value="1"/>
</dbReference>
<dbReference type="EMBL" id="KV748769">
    <property type="protein sequence ID" value="OCL13195.1"/>
    <property type="molecule type" value="Genomic_DNA"/>
</dbReference>
<name>A0A8E2F9R8_9PEZI</name>
<dbReference type="Proteomes" id="UP000250140">
    <property type="component" value="Unassembled WGS sequence"/>
</dbReference>
<gene>
    <name evidence="1" type="ORF">AOQ84DRAFT_372400</name>
</gene>
<sequence>MSDLREYLQPSVESLRPRYVFKTSSVTEDSQLEKFRKFQVGMTTGVSGTTDDETHIEQGSHDAFSQATLGYAATHGRTFFRTRRGRFGMRPSDIEQGDIIAILYGLRTPFILRPASPAGCWRIIGDSYIPPLMSGETAHSQPEYEFKII</sequence>
<evidence type="ECO:0000313" key="1">
    <source>
        <dbReference type="EMBL" id="OCL13195.1"/>
    </source>
</evidence>
<proteinExistence type="predicted"/>
<dbReference type="AlphaFoldDB" id="A0A8E2F9R8"/>
<reference evidence="1 2" key="1">
    <citation type="journal article" date="2016" name="Nat. Commun.">
        <title>Ectomycorrhizal ecology is imprinted in the genome of the dominant symbiotic fungus Cenococcum geophilum.</title>
        <authorList>
            <consortium name="DOE Joint Genome Institute"/>
            <person name="Peter M."/>
            <person name="Kohler A."/>
            <person name="Ohm R.A."/>
            <person name="Kuo A."/>
            <person name="Krutzmann J."/>
            <person name="Morin E."/>
            <person name="Arend M."/>
            <person name="Barry K.W."/>
            <person name="Binder M."/>
            <person name="Choi C."/>
            <person name="Clum A."/>
            <person name="Copeland A."/>
            <person name="Grisel N."/>
            <person name="Haridas S."/>
            <person name="Kipfer T."/>
            <person name="LaButti K."/>
            <person name="Lindquist E."/>
            <person name="Lipzen A."/>
            <person name="Maire R."/>
            <person name="Meier B."/>
            <person name="Mihaltcheva S."/>
            <person name="Molinier V."/>
            <person name="Murat C."/>
            <person name="Poggeler S."/>
            <person name="Quandt C.A."/>
            <person name="Sperisen C."/>
            <person name="Tritt A."/>
            <person name="Tisserant E."/>
            <person name="Crous P.W."/>
            <person name="Henrissat B."/>
            <person name="Nehls U."/>
            <person name="Egli S."/>
            <person name="Spatafora J.W."/>
            <person name="Grigoriev I.V."/>
            <person name="Martin F.M."/>
        </authorList>
    </citation>
    <scope>NUCLEOTIDE SEQUENCE [LARGE SCALE GENOMIC DNA]</scope>
    <source>
        <strain evidence="1 2">CBS 207.34</strain>
    </source>
</reference>
<accession>A0A8E2F9R8</accession>
<keyword evidence="2" id="KW-1185">Reference proteome</keyword>
<dbReference type="OrthoDB" id="2157530at2759"/>
<organism evidence="1 2">
    <name type="scientific">Glonium stellatum</name>
    <dbReference type="NCBI Taxonomy" id="574774"/>
    <lineage>
        <taxon>Eukaryota</taxon>
        <taxon>Fungi</taxon>
        <taxon>Dikarya</taxon>
        <taxon>Ascomycota</taxon>
        <taxon>Pezizomycotina</taxon>
        <taxon>Dothideomycetes</taxon>
        <taxon>Pleosporomycetidae</taxon>
        <taxon>Gloniales</taxon>
        <taxon>Gloniaceae</taxon>
        <taxon>Glonium</taxon>
    </lineage>
</organism>
<protein>
    <submittedName>
        <fullName evidence="1">Uncharacterized protein</fullName>
    </submittedName>
</protein>
<evidence type="ECO:0000313" key="2">
    <source>
        <dbReference type="Proteomes" id="UP000250140"/>
    </source>
</evidence>